<feature type="domain" description="Peptidase M15A C-terminal" evidence="1">
    <location>
        <begin position="5"/>
        <end position="105"/>
    </location>
</feature>
<evidence type="ECO:0000313" key="3">
    <source>
        <dbReference type="Proteomes" id="UP000594665"/>
    </source>
</evidence>
<dbReference type="Proteomes" id="UP000594665">
    <property type="component" value="Segment"/>
</dbReference>
<keyword evidence="3" id="KW-1185">Reference proteome</keyword>
<reference evidence="2 3" key="1">
    <citation type="submission" date="2020-06" db="EMBL/GenBank/DDBJ databases">
        <title>Morphologic and genomic characterization of Proteus mirabilis lytic bacteriophage PmP19.</title>
        <authorList>
            <person name="Han S."/>
        </authorList>
    </citation>
    <scope>NUCLEOTIDE SEQUENCE [LARGE SCALE GENOMIC DNA]</scope>
</reference>
<evidence type="ECO:0000313" key="2">
    <source>
        <dbReference type="EMBL" id="QPI15912.1"/>
    </source>
</evidence>
<dbReference type="Pfam" id="PF08291">
    <property type="entry name" value="Peptidase_M15_3"/>
    <property type="match status" value="1"/>
</dbReference>
<dbReference type="InterPro" id="IPR009045">
    <property type="entry name" value="Zn_M74/Hedgehog-like"/>
</dbReference>
<proteinExistence type="predicted"/>
<evidence type="ECO:0000259" key="1">
    <source>
        <dbReference type="Pfam" id="PF08291"/>
    </source>
</evidence>
<dbReference type="EMBL" id="MT680615">
    <property type="protein sequence ID" value="QPI15912.1"/>
    <property type="molecule type" value="Genomic_DNA"/>
</dbReference>
<accession>A0A7S9XGC3</accession>
<dbReference type="Gene3D" id="3.30.1380.10">
    <property type="match status" value="1"/>
</dbReference>
<dbReference type="SUPFAM" id="SSF55166">
    <property type="entry name" value="Hedgehog/DD-peptidase"/>
    <property type="match status" value="1"/>
</dbReference>
<dbReference type="InterPro" id="IPR013230">
    <property type="entry name" value="Peptidase_M15A_C"/>
</dbReference>
<protein>
    <recommendedName>
        <fullName evidence="1">Peptidase M15A C-terminal domain-containing protein</fullName>
    </recommendedName>
</protein>
<organism evidence="2 3">
    <name type="scientific">Proteus phage PmP19</name>
    <dbReference type="NCBI Taxonomy" id="2759188"/>
    <lineage>
        <taxon>Viruses</taxon>
        <taxon>Duplodnaviria</taxon>
        <taxon>Heunggongvirae</taxon>
        <taxon>Uroviricota</taxon>
        <taxon>Caudoviricetes</taxon>
        <taxon>Autographivirales</taxon>
        <taxon>Autosignataviridae</taxon>
        <taxon>Molineuxvirinae</taxon>
        <taxon>Gansuvirus</taxon>
        <taxon>Gansuvirus PmP19</taxon>
    </lineage>
</organism>
<name>A0A7S9XGC3_9CAUD</name>
<gene>
    <name evidence="2" type="ORF">PmP19_6</name>
</gene>
<sequence>MLNQYFKRSEFACRCGCGTSTVDAELLQVITDVREKFGPVVINSGHRCVKHNAAVGGAKNSMHTTGKAADIRIPGVSPARVWSYLTEKYKGKYGIGQYDSFTHIDVRDTAARWHG</sequence>